<evidence type="ECO:0000256" key="3">
    <source>
        <dbReference type="ARBA" id="ARBA00023163"/>
    </source>
</evidence>
<dbReference type="PROSITE" id="PS50987">
    <property type="entry name" value="HTH_ARSR_2"/>
    <property type="match status" value="1"/>
</dbReference>
<dbReference type="InterPro" id="IPR001845">
    <property type="entry name" value="HTH_ArsR_DNA-bd_dom"/>
</dbReference>
<dbReference type="NCBIfam" id="NF033788">
    <property type="entry name" value="HTH_metalloreg"/>
    <property type="match status" value="1"/>
</dbReference>
<evidence type="ECO:0000313" key="5">
    <source>
        <dbReference type="EMBL" id="XCM83739.1"/>
    </source>
</evidence>
<reference evidence="5" key="1">
    <citation type="submission" date="2024-06" db="EMBL/GenBank/DDBJ databases">
        <title>The genome sequences of Kitasatospora sp. strain HUAS MG31.</title>
        <authorList>
            <person name="Mo P."/>
        </authorList>
    </citation>
    <scope>NUCLEOTIDE SEQUENCE</scope>
    <source>
        <strain evidence="5">HUAS MG31</strain>
    </source>
</reference>
<dbReference type="Pfam" id="PF01022">
    <property type="entry name" value="HTH_5"/>
    <property type="match status" value="1"/>
</dbReference>
<keyword evidence="2" id="KW-0238">DNA-binding</keyword>
<dbReference type="Gene3D" id="1.10.10.10">
    <property type="entry name" value="Winged helix-like DNA-binding domain superfamily/Winged helix DNA-binding domain"/>
    <property type="match status" value="1"/>
</dbReference>
<evidence type="ECO:0000256" key="1">
    <source>
        <dbReference type="ARBA" id="ARBA00023015"/>
    </source>
</evidence>
<dbReference type="InterPro" id="IPR036388">
    <property type="entry name" value="WH-like_DNA-bd_sf"/>
</dbReference>
<dbReference type="SMART" id="SM00418">
    <property type="entry name" value="HTH_ARSR"/>
    <property type="match status" value="1"/>
</dbReference>
<proteinExistence type="predicted"/>
<dbReference type="GO" id="GO:0003700">
    <property type="term" value="F:DNA-binding transcription factor activity"/>
    <property type="evidence" value="ECO:0007669"/>
    <property type="project" value="InterPro"/>
</dbReference>
<evidence type="ECO:0000256" key="2">
    <source>
        <dbReference type="ARBA" id="ARBA00023125"/>
    </source>
</evidence>
<feature type="domain" description="HTH arsR-type" evidence="4">
    <location>
        <begin position="10"/>
        <end position="106"/>
    </location>
</feature>
<dbReference type="GO" id="GO:0003677">
    <property type="term" value="F:DNA binding"/>
    <property type="evidence" value="ECO:0007669"/>
    <property type="project" value="UniProtKB-KW"/>
</dbReference>
<gene>
    <name evidence="5" type="ORF">ABWK59_34865</name>
</gene>
<dbReference type="PANTHER" id="PTHR33154">
    <property type="entry name" value="TRANSCRIPTIONAL REGULATOR, ARSR FAMILY"/>
    <property type="match status" value="1"/>
</dbReference>
<dbReference type="AlphaFoldDB" id="A0AAU8K4S3"/>
<dbReference type="InterPro" id="IPR011991">
    <property type="entry name" value="ArsR-like_HTH"/>
</dbReference>
<accession>A0AAU8K4S3</accession>
<keyword evidence="1" id="KW-0805">Transcription regulation</keyword>
<organism evidence="5">
    <name type="scientific">Kitasatospora camelliae</name>
    <dbReference type="NCBI Taxonomy" id="3156397"/>
    <lineage>
        <taxon>Bacteria</taxon>
        <taxon>Bacillati</taxon>
        <taxon>Actinomycetota</taxon>
        <taxon>Actinomycetes</taxon>
        <taxon>Kitasatosporales</taxon>
        <taxon>Streptomycetaceae</taxon>
        <taxon>Kitasatospora</taxon>
    </lineage>
</organism>
<dbReference type="CDD" id="cd00090">
    <property type="entry name" value="HTH_ARSR"/>
    <property type="match status" value="1"/>
</dbReference>
<dbReference type="SUPFAM" id="SSF46785">
    <property type="entry name" value="Winged helix' DNA-binding domain"/>
    <property type="match status" value="1"/>
</dbReference>
<dbReference type="PRINTS" id="PR00778">
    <property type="entry name" value="HTHARSR"/>
</dbReference>
<dbReference type="EMBL" id="CP159872">
    <property type="protein sequence ID" value="XCM83739.1"/>
    <property type="molecule type" value="Genomic_DNA"/>
</dbReference>
<dbReference type="KEGG" id="kcm:ABWK59_34865"/>
<name>A0AAU8K4S3_9ACTN</name>
<dbReference type="RefSeq" id="WP_354644676.1">
    <property type="nucleotide sequence ID" value="NZ_CP159872.1"/>
</dbReference>
<dbReference type="InterPro" id="IPR051081">
    <property type="entry name" value="HTH_MetalResp_TranReg"/>
</dbReference>
<dbReference type="PANTHER" id="PTHR33154:SF33">
    <property type="entry name" value="TRANSCRIPTIONAL REPRESSOR SDPR"/>
    <property type="match status" value="1"/>
</dbReference>
<evidence type="ECO:0000259" key="4">
    <source>
        <dbReference type="PROSITE" id="PS50987"/>
    </source>
</evidence>
<sequence>MNEPSCTTAVDAGAAALYATWFKALADPTRIQLLHLLAAEGRAMSVGEIVERSPVGQSTVSHHLKVLSEVRFVLPDRQGNSTRYAVNRTCLTVFPAAVRAILGEDRPTAGEGAGRVQ</sequence>
<dbReference type="InterPro" id="IPR036390">
    <property type="entry name" value="WH_DNA-bd_sf"/>
</dbReference>
<protein>
    <submittedName>
        <fullName evidence="5">Metalloregulator ArsR/SmtB family transcription factor</fullName>
    </submittedName>
</protein>
<keyword evidence="3" id="KW-0804">Transcription</keyword>